<dbReference type="WBParaSite" id="L893_g24903.t1">
    <property type="protein sequence ID" value="L893_g24903.t1"/>
    <property type="gene ID" value="L893_g24903"/>
</dbReference>
<dbReference type="Proteomes" id="UP000095287">
    <property type="component" value="Unplaced"/>
</dbReference>
<sequence length="124" mass="14045">MKRVRVTGCVTLSPSSHARNSPQIATHVKDLDWATFFLNIHWCLTLEKHKDVPRSCLWMLETRLSQERIGKGPSGTHLATTPHVPPEQEEVDRSSCDRREEVSVYDLADKNALFEDLSPPPANI</sequence>
<evidence type="ECO:0000256" key="1">
    <source>
        <dbReference type="SAM" id="MobiDB-lite"/>
    </source>
</evidence>
<accession>A0A1I7ZCW7</accession>
<organism evidence="2 3">
    <name type="scientific">Steinernema glaseri</name>
    <dbReference type="NCBI Taxonomy" id="37863"/>
    <lineage>
        <taxon>Eukaryota</taxon>
        <taxon>Metazoa</taxon>
        <taxon>Ecdysozoa</taxon>
        <taxon>Nematoda</taxon>
        <taxon>Chromadorea</taxon>
        <taxon>Rhabditida</taxon>
        <taxon>Tylenchina</taxon>
        <taxon>Panagrolaimomorpha</taxon>
        <taxon>Strongyloidoidea</taxon>
        <taxon>Steinernematidae</taxon>
        <taxon>Steinernema</taxon>
    </lineage>
</organism>
<feature type="region of interest" description="Disordered" evidence="1">
    <location>
        <begin position="69"/>
        <end position="97"/>
    </location>
</feature>
<protein>
    <submittedName>
        <fullName evidence="3">AGC-kinase C-terminal domain-containing protein</fullName>
    </submittedName>
</protein>
<evidence type="ECO:0000313" key="3">
    <source>
        <dbReference type="WBParaSite" id="L893_g24903.t1"/>
    </source>
</evidence>
<proteinExistence type="predicted"/>
<dbReference type="AlphaFoldDB" id="A0A1I7ZCW7"/>
<reference evidence="3" key="1">
    <citation type="submission" date="2016-11" db="UniProtKB">
        <authorList>
            <consortium name="WormBaseParasite"/>
        </authorList>
    </citation>
    <scope>IDENTIFICATION</scope>
</reference>
<keyword evidence="2" id="KW-1185">Reference proteome</keyword>
<evidence type="ECO:0000313" key="2">
    <source>
        <dbReference type="Proteomes" id="UP000095287"/>
    </source>
</evidence>
<name>A0A1I7ZCW7_9BILA</name>